<evidence type="ECO:0000256" key="2">
    <source>
        <dbReference type="ARBA" id="ARBA00013147"/>
    </source>
</evidence>
<sequence>MLDVIAYLGPEGTFTEEAAHRLSKKLIPFDSIIDILDAVKNGKVDKGVVPIENSIEGPVGATLDLLAHEYDLCIEREIVLKVDHYLLANKGVRLEELTDVYSHPQSLAQCHKFIEKMGLRAHSTSSTAAAAKIIKGKSGACAIGTLRAARLYDLEIVAEAIQDYTPNMTRFIVIALHDHEFTGSDKTSILFTLAEDRPGGLYEILGLFAYANVNLTKIESRPSKMGLGRYIFFLDFEGHRKEKNISIILKEIKDRTPFMKILGSYPMDEWYKKR</sequence>
<dbReference type="SUPFAM" id="SSF55021">
    <property type="entry name" value="ACT-like"/>
    <property type="match status" value="1"/>
</dbReference>
<comment type="caution">
    <text evidence="10">The sequence shown here is derived from an EMBL/GenBank/DDBJ whole genome shotgun (WGS) entry which is preliminary data.</text>
</comment>
<dbReference type="InterPro" id="IPR018528">
    <property type="entry name" value="Preph_deHydtase_CS"/>
</dbReference>
<dbReference type="Proteomes" id="UP000249782">
    <property type="component" value="Unassembled WGS sequence"/>
</dbReference>
<keyword evidence="6 10" id="KW-0456">Lyase</keyword>
<evidence type="ECO:0000313" key="11">
    <source>
        <dbReference type="Proteomes" id="UP000249782"/>
    </source>
</evidence>
<dbReference type="EMBL" id="QLOE01000002">
    <property type="protein sequence ID" value="RAO79703.1"/>
    <property type="molecule type" value="Genomic_DNA"/>
</dbReference>
<name>A0A328PE76_9EURY</name>
<keyword evidence="5" id="KW-0584">Phenylalanine biosynthesis</keyword>
<dbReference type="FunFam" id="3.30.70.260:FF:000012">
    <property type="entry name" value="Prephenate dehydratase"/>
    <property type="match status" value="1"/>
</dbReference>
<dbReference type="Gene3D" id="3.40.190.10">
    <property type="entry name" value="Periplasmic binding protein-like II"/>
    <property type="match status" value="2"/>
</dbReference>
<dbReference type="OrthoDB" id="8755at2157"/>
<keyword evidence="11" id="KW-1185">Reference proteome</keyword>
<dbReference type="InterPro" id="IPR001086">
    <property type="entry name" value="Preph_deHydtase"/>
</dbReference>
<dbReference type="InterPro" id="IPR045865">
    <property type="entry name" value="ACT-like_dom_sf"/>
</dbReference>
<comment type="pathway">
    <text evidence="1">Amino-acid biosynthesis; L-phenylalanine biosynthesis; phenylpyruvate from prephenate: step 1/1.</text>
</comment>
<accession>A0A328PE76</accession>
<evidence type="ECO:0000259" key="8">
    <source>
        <dbReference type="PROSITE" id="PS51171"/>
    </source>
</evidence>
<evidence type="ECO:0000256" key="4">
    <source>
        <dbReference type="ARBA" id="ARBA00023141"/>
    </source>
</evidence>
<dbReference type="PROSITE" id="PS00857">
    <property type="entry name" value="PREPHENATE_DEHYDR_1"/>
    <property type="match status" value="1"/>
</dbReference>
<dbReference type="FunFam" id="3.40.190.10:FF:000064">
    <property type="entry name" value="Prephenate dehydratase"/>
    <property type="match status" value="1"/>
</dbReference>
<dbReference type="Pfam" id="PF00800">
    <property type="entry name" value="PDT"/>
    <property type="match status" value="1"/>
</dbReference>
<keyword evidence="3" id="KW-0028">Amino-acid biosynthesis</keyword>
<dbReference type="CDD" id="cd04905">
    <property type="entry name" value="ACT_CM-PDT"/>
    <property type="match status" value="1"/>
</dbReference>
<organism evidence="10 11">
    <name type="scientific">Methanothermobacter tenebrarum</name>
    <dbReference type="NCBI Taxonomy" id="680118"/>
    <lineage>
        <taxon>Archaea</taxon>
        <taxon>Methanobacteriati</taxon>
        <taxon>Methanobacteriota</taxon>
        <taxon>Methanomada group</taxon>
        <taxon>Methanobacteria</taxon>
        <taxon>Methanobacteriales</taxon>
        <taxon>Methanobacteriaceae</taxon>
        <taxon>Methanothermobacter</taxon>
    </lineage>
</organism>
<dbReference type="Pfam" id="PF01842">
    <property type="entry name" value="ACT"/>
    <property type="match status" value="1"/>
</dbReference>
<dbReference type="SUPFAM" id="SSF53850">
    <property type="entry name" value="Periplasmic binding protein-like II"/>
    <property type="match status" value="1"/>
</dbReference>
<dbReference type="RefSeq" id="WP_112093532.1">
    <property type="nucleotide sequence ID" value="NZ_QLOE01000002.1"/>
</dbReference>
<dbReference type="PROSITE" id="PS00858">
    <property type="entry name" value="PREPHENATE_DEHYDR_2"/>
    <property type="match status" value="1"/>
</dbReference>
<proteinExistence type="predicted"/>
<evidence type="ECO:0000256" key="5">
    <source>
        <dbReference type="ARBA" id="ARBA00023222"/>
    </source>
</evidence>
<evidence type="ECO:0000256" key="6">
    <source>
        <dbReference type="ARBA" id="ARBA00023239"/>
    </source>
</evidence>
<dbReference type="AlphaFoldDB" id="A0A328PE76"/>
<evidence type="ECO:0000313" key="10">
    <source>
        <dbReference type="EMBL" id="RAO79703.1"/>
    </source>
</evidence>
<feature type="domain" description="Prephenate dehydratase" evidence="8">
    <location>
        <begin position="4"/>
        <end position="176"/>
    </location>
</feature>
<dbReference type="Gene3D" id="3.30.70.260">
    <property type="match status" value="1"/>
</dbReference>
<dbReference type="PROSITE" id="PS51171">
    <property type="entry name" value="PREPHENATE_DEHYDR_3"/>
    <property type="match status" value="1"/>
</dbReference>
<reference evidence="10 11" key="1">
    <citation type="submission" date="2018-06" db="EMBL/GenBank/DDBJ databases">
        <title>Draft genome sequence of hyperthermophilic methanogen Methanothermobacter tenebrarum sp. MCM-B 1447.</title>
        <authorList>
            <person name="Pore S.D."/>
            <person name="Dagar S."/>
            <person name="Dhakephalkar P.K."/>
        </authorList>
    </citation>
    <scope>NUCLEOTIDE SEQUENCE [LARGE SCALE GENOMIC DNA]</scope>
    <source>
        <strain evidence="10 11">MCM B 1447</strain>
    </source>
</reference>
<dbReference type="GO" id="GO:0009094">
    <property type="term" value="P:L-phenylalanine biosynthetic process"/>
    <property type="evidence" value="ECO:0007669"/>
    <property type="project" value="UniProtKB-KW"/>
</dbReference>
<evidence type="ECO:0000256" key="7">
    <source>
        <dbReference type="ARBA" id="ARBA00047848"/>
    </source>
</evidence>
<evidence type="ECO:0000256" key="3">
    <source>
        <dbReference type="ARBA" id="ARBA00022605"/>
    </source>
</evidence>
<dbReference type="PROSITE" id="PS51671">
    <property type="entry name" value="ACT"/>
    <property type="match status" value="1"/>
</dbReference>
<dbReference type="GO" id="GO:0005737">
    <property type="term" value="C:cytoplasm"/>
    <property type="evidence" value="ECO:0007669"/>
    <property type="project" value="TreeGrafter"/>
</dbReference>
<dbReference type="PANTHER" id="PTHR21022">
    <property type="entry name" value="PREPHENATE DEHYDRATASE P PROTEIN"/>
    <property type="match status" value="1"/>
</dbReference>
<dbReference type="NCBIfam" id="NF008865">
    <property type="entry name" value="PRK11898.1"/>
    <property type="match status" value="1"/>
</dbReference>
<protein>
    <recommendedName>
        <fullName evidence="2">prephenate dehydratase</fullName>
        <ecNumber evidence="2">4.2.1.51</ecNumber>
    </recommendedName>
</protein>
<dbReference type="PANTHER" id="PTHR21022:SF19">
    <property type="entry name" value="PREPHENATE DEHYDRATASE-RELATED"/>
    <property type="match status" value="1"/>
</dbReference>
<dbReference type="InterPro" id="IPR002912">
    <property type="entry name" value="ACT_dom"/>
</dbReference>
<evidence type="ECO:0000259" key="9">
    <source>
        <dbReference type="PROSITE" id="PS51671"/>
    </source>
</evidence>
<evidence type="ECO:0000256" key="1">
    <source>
        <dbReference type="ARBA" id="ARBA00004741"/>
    </source>
</evidence>
<dbReference type="GO" id="GO:0004664">
    <property type="term" value="F:prephenate dehydratase activity"/>
    <property type="evidence" value="ECO:0007669"/>
    <property type="project" value="UniProtKB-EC"/>
</dbReference>
<gene>
    <name evidence="10" type="ORF">DPC56_02125</name>
</gene>
<keyword evidence="4" id="KW-0057">Aromatic amino acid biosynthesis</keyword>
<dbReference type="EC" id="4.2.1.51" evidence="2"/>
<comment type="catalytic activity">
    <reaction evidence="7">
        <text>prephenate + H(+) = 3-phenylpyruvate + CO2 + H2O</text>
        <dbReference type="Rhea" id="RHEA:21648"/>
        <dbReference type="ChEBI" id="CHEBI:15377"/>
        <dbReference type="ChEBI" id="CHEBI:15378"/>
        <dbReference type="ChEBI" id="CHEBI:16526"/>
        <dbReference type="ChEBI" id="CHEBI:18005"/>
        <dbReference type="ChEBI" id="CHEBI:29934"/>
        <dbReference type="EC" id="4.2.1.51"/>
    </reaction>
</comment>
<feature type="domain" description="ACT" evidence="9">
    <location>
        <begin position="189"/>
        <end position="266"/>
    </location>
</feature>
<dbReference type="CDD" id="cd13633">
    <property type="entry name" value="PBP2_Sa-PDT_like"/>
    <property type="match status" value="1"/>
</dbReference>